<protein>
    <submittedName>
        <fullName evidence="2">Uncharacterized protein</fullName>
    </submittedName>
</protein>
<dbReference type="PANTHER" id="PTHR40129:SF2">
    <property type="entry name" value="KETOPANTOATE REDUCTASE N-TERMINAL DOMAIN-CONTAINING PROTEIN"/>
    <property type="match status" value="1"/>
</dbReference>
<evidence type="ECO:0000313" key="3">
    <source>
        <dbReference type="Proteomes" id="UP000007304"/>
    </source>
</evidence>
<feature type="region of interest" description="Disordered" evidence="1">
    <location>
        <begin position="313"/>
        <end position="365"/>
    </location>
</feature>
<feature type="compositionally biased region" description="Basic and acidic residues" evidence="1">
    <location>
        <begin position="344"/>
        <end position="356"/>
    </location>
</feature>
<reference evidence="2" key="1">
    <citation type="submission" date="2011-07" db="EMBL/GenBank/DDBJ databases">
        <title>The Genome Sequence of Exophiala (Wangiella) dermatitidis NIH/UT8656.</title>
        <authorList>
            <consortium name="The Broad Institute Genome Sequencing Platform"/>
            <person name="Cuomo C."/>
            <person name="Wang Z."/>
            <person name="Hunicke-Smith S."/>
            <person name="Szanislo P.J."/>
            <person name="Earl A."/>
            <person name="Young S.K."/>
            <person name="Zeng Q."/>
            <person name="Gargeya S."/>
            <person name="Fitzgerald M."/>
            <person name="Haas B."/>
            <person name="Abouelleil A."/>
            <person name="Alvarado L."/>
            <person name="Arachchi H.M."/>
            <person name="Berlin A."/>
            <person name="Brown A."/>
            <person name="Chapman S.B."/>
            <person name="Chen Z."/>
            <person name="Dunbar C."/>
            <person name="Freedman E."/>
            <person name="Gearin G."/>
            <person name="Gellesch M."/>
            <person name="Goldberg J."/>
            <person name="Griggs A."/>
            <person name="Gujja S."/>
            <person name="Heiman D."/>
            <person name="Howarth C."/>
            <person name="Larson L."/>
            <person name="Lui A."/>
            <person name="MacDonald P.J.P."/>
            <person name="Montmayeur A."/>
            <person name="Murphy C."/>
            <person name="Neiman D."/>
            <person name="Pearson M."/>
            <person name="Priest M."/>
            <person name="Roberts A."/>
            <person name="Saif S."/>
            <person name="Shea T."/>
            <person name="Shenoy N."/>
            <person name="Sisk P."/>
            <person name="Stolte C."/>
            <person name="Sykes S."/>
            <person name="Wortman J."/>
            <person name="Nusbaum C."/>
            <person name="Birren B."/>
        </authorList>
    </citation>
    <scope>NUCLEOTIDE SEQUENCE</scope>
    <source>
        <strain evidence="2">NIH/UT8656</strain>
    </source>
</reference>
<dbReference type="PANTHER" id="PTHR40129">
    <property type="entry name" value="KETOPANTOATE REDUCTASE N-TERMINAL DOMAIN-CONTAINING PROTEIN"/>
    <property type="match status" value="1"/>
</dbReference>
<feature type="compositionally biased region" description="Low complexity" evidence="1">
    <location>
        <begin position="19"/>
        <end position="62"/>
    </location>
</feature>
<evidence type="ECO:0000313" key="2">
    <source>
        <dbReference type="EMBL" id="EHY52290.1"/>
    </source>
</evidence>
<dbReference type="VEuPathDB" id="FungiDB:HMPREF1120_00504"/>
<dbReference type="InParanoid" id="H6BNV5"/>
<dbReference type="GeneID" id="20305143"/>
<proteinExistence type="predicted"/>
<accession>H6BNV5</accession>
<keyword evidence="3" id="KW-1185">Reference proteome</keyword>
<dbReference type="RefSeq" id="XP_009152751.1">
    <property type="nucleotide sequence ID" value="XM_009154503.1"/>
</dbReference>
<dbReference type="Proteomes" id="UP000007304">
    <property type="component" value="Unassembled WGS sequence"/>
</dbReference>
<evidence type="ECO:0000256" key="1">
    <source>
        <dbReference type="SAM" id="MobiDB-lite"/>
    </source>
</evidence>
<gene>
    <name evidence="2" type="ORF">HMPREF1120_00504</name>
</gene>
<organism evidence="2 3">
    <name type="scientific">Exophiala dermatitidis (strain ATCC 34100 / CBS 525.76 / NIH/UT8656)</name>
    <name type="common">Black yeast</name>
    <name type="synonym">Wangiella dermatitidis</name>
    <dbReference type="NCBI Taxonomy" id="858893"/>
    <lineage>
        <taxon>Eukaryota</taxon>
        <taxon>Fungi</taxon>
        <taxon>Dikarya</taxon>
        <taxon>Ascomycota</taxon>
        <taxon>Pezizomycotina</taxon>
        <taxon>Eurotiomycetes</taxon>
        <taxon>Chaetothyriomycetidae</taxon>
        <taxon>Chaetothyriales</taxon>
        <taxon>Herpotrichiellaceae</taxon>
        <taxon>Exophiala</taxon>
    </lineage>
</organism>
<dbReference type="eggNOG" id="ENOG502RXTJ">
    <property type="taxonomic scope" value="Eukaryota"/>
</dbReference>
<dbReference type="Gene3D" id="3.40.50.720">
    <property type="entry name" value="NAD(P)-binding Rossmann-like Domain"/>
    <property type="match status" value="1"/>
</dbReference>
<dbReference type="HOGENOM" id="CLU_044092_0_0_1"/>
<feature type="compositionally biased region" description="Polar residues" evidence="1">
    <location>
        <begin position="313"/>
        <end position="343"/>
    </location>
</feature>
<name>H6BNV5_EXODN</name>
<dbReference type="AlphaFoldDB" id="H6BNV5"/>
<dbReference type="OMA" id="DWWSLFA"/>
<dbReference type="OrthoDB" id="674948at2759"/>
<sequence length="418" mass="46556">MTLRMTPTGVSQDRDQTRAQHQQQQTQTQTQQNASSPMYTTTTPNPNPNFTATSTSISEIASPHPPSSVTLLILGAGWTYQFLHPVLSHHHKVTYAETTTTGRDGTIPFKFDPDSNSNEQFKALPQADYVLITFPLKGVGQSAKLVRMYNETHAATTTPTESSTQTSSRTTSATKWIQLGSTGIFTAADWNDSSSPIDESNTRGVAERELIQVANGCILNLAGLYGANRNPRNWVSRVAKTKDQLAAKGAVHLIHGEDVARAVVGVILKDLEQDQEPIQSLPSSSLFGRRWIVADCVSYDWWSLVWDWMGESNEPQSDNETETGRNMASTSGTVETVQTATASDEQRRQQQREDPSKTTTETDTDTIIKRQYRQWILELMEEHHVRGLPRSIDQLGRKLDARDFWKAVGILPKRSLAR</sequence>
<dbReference type="EMBL" id="JH226130">
    <property type="protein sequence ID" value="EHY52290.1"/>
    <property type="molecule type" value="Genomic_DNA"/>
</dbReference>
<feature type="region of interest" description="Disordered" evidence="1">
    <location>
        <begin position="1"/>
        <end position="64"/>
    </location>
</feature>
<dbReference type="STRING" id="858893.H6BNV5"/>